<dbReference type="EMBL" id="CAFBPJ010000190">
    <property type="protein sequence ID" value="CAB5027903.1"/>
    <property type="molecule type" value="Genomic_DNA"/>
</dbReference>
<dbReference type="InterPro" id="IPR036615">
    <property type="entry name" value="Mur_ligase_C_dom_sf"/>
</dbReference>
<dbReference type="AlphaFoldDB" id="A0A6J7RGF3"/>
<sequence>MVVLEIFAPGETPIPGVSGQTMAAQVPLEPTHVVFEPSWSAVAGQLAARATSGDVIMTLGAGDIGMIGLEILDILRERG</sequence>
<dbReference type="Gene3D" id="3.90.190.20">
    <property type="entry name" value="Mur ligase, C-terminal domain"/>
    <property type="match status" value="1"/>
</dbReference>
<evidence type="ECO:0000313" key="1">
    <source>
        <dbReference type="EMBL" id="CAB5027903.1"/>
    </source>
</evidence>
<dbReference type="SUPFAM" id="SSF53244">
    <property type="entry name" value="MurD-like peptide ligases, peptide-binding domain"/>
    <property type="match status" value="1"/>
</dbReference>
<proteinExistence type="predicted"/>
<accession>A0A6J7RGF3</accession>
<organism evidence="1">
    <name type="scientific">freshwater metagenome</name>
    <dbReference type="NCBI Taxonomy" id="449393"/>
    <lineage>
        <taxon>unclassified sequences</taxon>
        <taxon>metagenomes</taxon>
        <taxon>ecological metagenomes</taxon>
    </lineage>
</organism>
<protein>
    <submittedName>
        <fullName evidence="1">Unannotated protein</fullName>
    </submittedName>
</protein>
<dbReference type="GO" id="GO:0016881">
    <property type="term" value="F:acid-amino acid ligase activity"/>
    <property type="evidence" value="ECO:0007669"/>
    <property type="project" value="InterPro"/>
</dbReference>
<name>A0A6J7RGF3_9ZZZZ</name>
<gene>
    <name evidence="1" type="ORF">UFOPK4092_01355</name>
</gene>
<reference evidence="1" key="1">
    <citation type="submission" date="2020-05" db="EMBL/GenBank/DDBJ databases">
        <authorList>
            <person name="Chiriac C."/>
            <person name="Salcher M."/>
            <person name="Ghai R."/>
            <person name="Kavagutti S V."/>
        </authorList>
    </citation>
    <scope>NUCLEOTIDE SEQUENCE</scope>
</reference>